<name>A0A2P1JXK7_9CAUD</name>
<proteinExistence type="predicted"/>
<dbReference type="Proteomes" id="UP000241290">
    <property type="component" value="Genome"/>
</dbReference>
<evidence type="ECO:0000313" key="2">
    <source>
        <dbReference type="Proteomes" id="UP000241290"/>
    </source>
</evidence>
<dbReference type="RefSeq" id="YP_010059130.1">
    <property type="nucleotide sequence ID" value="NC_054724.1"/>
</dbReference>
<sequence length="125" mass="14091">MSFEQIKIEMKGRKTLARMAFMAGYKVGATEQHALPSSASMDFGIWWNRVMARLEEMFPEREIKFLGRMVGETVTELTMDLAMSDEELAPSDPTVSAEALKSFVAWARKNGMPLDENKVARLGLE</sequence>
<dbReference type="KEGG" id="vg:64766361"/>
<keyword evidence="2" id="KW-1185">Reference proteome</keyword>
<evidence type="ECO:0000313" key="1">
    <source>
        <dbReference type="EMBL" id="AVO25040.1"/>
    </source>
</evidence>
<accession>A0A2P1JXK7</accession>
<protein>
    <submittedName>
        <fullName evidence="1">Uncharacterized protein</fullName>
    </submittedName>
</protein>
<organism evidence="1 2">
    <name type="scientific">Rhodococcus phage Finch</name>
    <dbReference type="NCBI Taxonomy" id="2094144"/>
    <lineage>
        <taxon>Viruses</taxon>
        <taxon>Duplodnaviria</taxon>
        <taxon>Heunggongvirae</taxon>
        <taxon>Uroviricota</taxon>
        <taxon>Caudoviricetes</taxon>
        <taxon>Finchvirus</taxon>
        <taxon>Finchvirus finch</taxon>
    </lineage>
</organism>
<dbReference type="EMBL" id="MG962366">
    <property type="protein sequence ID" value="AVO25040.1"/>
    <property type="molecule type" value="Genomic_DNA"/>
</dbReference>
<gene>
    <name evidence="1" type="primary">108</name>
    <name evidence="1" type="ORF">SEA_FINCH_108</name>
</gene>
<dbReference type="GeneID" id="64766361"/>
<reference evidence="2" key="1">
    <citation type="submission" date="2018-02" db="EMBL/GenBank/DDBJ databases">
        <authorList>
            <person name="Cohen D.B."/>
            <person name="Kent A.D."/>
        </authorList>
    </citation>
    <scope>NUCLEOTIDE SEQUENCE [LARGE SCALE GENOMIC DNA]</scope>
</reference>